<evidence type="ECO:0000256" key="5">
    <source>
        <dbReference type="ARBA" id="ARBA00022614"/>
    </source>
</evidence>
<dbReference type="PANTHER" id="PTHR32093">
    <property type="entry name" value="LEUCINE-RICH REPEAT EXTENSIN-LIKE PROTEIN 3-RELATED"/>
    <property type="match status" value="1"/>
</dbReference>
<evidence type="ECO:0000256" key="3">
    <source>
        <dbReference type="ARBA" id="ARBA00022512"/>
    </source>
</evidence>
<evidence type="ECO:0000256" key="8">
    <source>
        <dbReference type="ARBA" id="ARBA00023136"/>
    </source>
</evidence>
<dbReference type="GO" id="GO:0071555">
    <property type="term" value="P:cell wall organization"/>
    <property type="evidence" value="ECO:0007669"/>
    <property type="project" value="UniProtKB-KW"/>
</dbReference>
<dbReference type="Pfam" id="PF08263">
    <property type="entry name" value="LRRNT_2"/>
    <property type="match status" value="1"/>
</dbReference>
<keyword evidence="7" id="KW-0677">Repeat</keyword>
<keyword evidence="6 12" id="KW-0732">Signal</keyword>
<dbReference type="FunFam" id="3.80.10.10:FF:000400">
    <property type="entry name" value="Nuclear pore complex protein NUP107"/>
    <property type="match status" value="1"/>
</dbReference>
<keyword evidence="15" id="KW-1185">Reference proteome</keyword>
<keyword evidence="10" id="KW-0961">Cell wall biogenesis/degradation</keyword>
<keyword evidence="9" id="KW-0379">Hydroxylation</keyword>
<organism evidence="14 15">
    <name type="scientific">Trapa natans</name>
    <name type="common">Water chestnut</name>
    <dbReference type="NCBI Taxonomy" id="22666"/>
    <lineage>
        <taxon>Eukaryota</taxon>
        <taxon>Viridiplantae</taxon>
        <taxon>Streptophyta</taxon>
        <taxon>Embryophyta</taxon>
        <taxon>Tracheophyta</taxon>
        <taxon>Spermatophyta</taxon>
        <taxon>Magnoliopsida</taxon>
        <taxon>eudicotyledons</taxon>
        <taxon>Gunneridae</taxon>
        <taxon>Pentapetalae</taxon>
        <taxon>rosids</taxon>
        <taxon>malvids</taxon>
        <taxon>Myrtales</taxon>
        <taxon>Lythraceae</taxon>
        <taxon>Trapa</taxon>
    </lineage>
</organism>
<evidence type="ECO:0000259" key="13">
    <source>
        <dbReference type="Pfam" id="PF08263"/>
    </source>
</evidence>
<feature type="signal peptide" evidence="12">
    <location>
        <begin position="1"/>
        <end position="19"/>
    </location>
</feature>
<evidence type="ECO:0000256" key="11">
    <source>
        <dbReference type="ARBA" id="ARBA00041871"/>
    </source>
</evidence>
<dbReference type="PANTHER" id="PTHR32093:SF86">
    <property type="entry name" value="EXTENSIN-LIKE PROTEIN"/>
    <property type="match status" value="1"/>
</dbReference>
<dbReference type="Pfam" id="PF13855">
    <property type="entry name" value="LRR_8"/>
    <property type="match status" value="2"/>
</dbReference>
<dbReference type="AlphaFoldDB" id="A0AAN7M166"/>
<keyword evidence="4" id="KW-0964">Secreted</keyword>
<dbReference type="SUPFAM" id="SSF52058">
    <property type="entry name" value="L domain-like"/>
    <property type="match status" value="1"/>
</dbReference>
<protein>
    <recommendedName>
        <fullName evidence="11">Cell wall hydroxyproline-rich glycoprotein</fullName>
    </recommendedName>
</protein>
<sequence>MEKTCSLPCLLFLSHVILSYTVTLTAAGGGFGVGGSSGRGGSVLVGGGVNFPTAPPSFSNKLDLAYRALQAWKSSITEDPHGLLSSWVGPNVCSYKGIFCSSDQEDGTASPGSGRTFVAGIDLNRADIAGVLVKDLAALTDLALLHLNSNRFSGSIPGSFQALAALKELDLSNNLLSGAFPAVTLSMPSLVYLDIRFNDFSGPLPEELFETARLDAILLNNNRFQGDIPESLAGSQASVINLANNVLSGDIPASLGVMGSRVREILLLNNRLTGCIPEGLGLLSNVEVFDVSYNSLRGQLPDTISCLDQIQVLNLGHNRLSGILSDMVCTLKSLMNLTVAYNFFSGFSQDCEKLYDRNIGFDYSGNCIPDRQFQRPRPECSVGQGDGLSCLRAPAVKPLVCGAVNVLAGTVSGLASTSSHPPSPHP</sequence>
<proteinExistence type="predicted"/>
<dbReference type="EMBL" id="JAXQNO010000010">
    <property type="protein sequence ID" value="KAK4789922.1"/>
    <property type="molecule type" value="Genomic_DNA"/>
</dbReference>
<dbReference type="PRINTS" id="PR00019">
    <property type="entry name" value="LEURICHRPT"/>
</dbReference>
<evidence type="ECO:0000256" key="7">
    <source>
        <dbReference type="ARBA" id="ARBA00022737"/>
    </source>
</evidence>
<comment type="subcellular location">
    <subcellularLocation>
        <location evidence="2">Membrane</location>
    </subcellularLocation>
    <subcellularLocation>
        <location evidence="1">Secreted</location>
        <location evidence="1">Cell wall</location>
    </subcellularLocation>
</comment>
<dbReference type="Gene3D" id="3.80.10.10">
    <property type="entry name" value="Ribonuclease Inhibitor"/>
    <property type="match status" value="2"/>
</dbReference>
<keyword evidence="3" id="KW-0134">Cell wall</keyword>
<dbReference type="InterPro" id="IPR001611">
    <property type="entry name" value="Leu-rich_rpt"/>
</dbReference>
<comment type="caution">
    <text evidence="14">The sequence shown here is derived from an EMBL/GenBank/DDBJ whole genome shotgun (WGS) entry which is preliminary data.</text>
</comment>
<feature type="domain" description="Leucine-rich repeat-containing N-terminal plant-type" evidence="13">
    <location>
        <begin position="67"/>
        <end position="101"/>
    </location>
</feature>
<evidence type="ECO:0000256" key="9">
    <source>
        <dbReference type="ARBA" id="ARBA00023278"/>
    </source>
</evidence>
<evidence type="ECO:0000256" key="4">
    <source>
        <dbReference type="ARBA" id="ARBA00022525"/>
    </source>
</evidence>
<reference evidence="14 15" key="1">
    <citation type="journal article" date="2023" name="Hortic Res">
        <title>Pangenome of water caltrop reveals structural variations and asymmetric subgenome divergence after allopolyploidization.</title>
        <authorList>
            <person name="Zhang X."/>
            <person name="Chen Y."/>
            <person name="Wang L."/>
            <person name="Yuan Y."/>
            <person name="Fang M."/>
            <person name="Shi L."/>
            <person name="Lu R."/>
            <person name="Comes H.P."/>
            <person name="Ma Y."/>
            <person name="Chen Y."/>
            <person name="Huang G."/>
            <person name="Zhou Y."/>
            <person name="Zheng Z."/>
            <person name="Qiu Y."/>
        </authorList>
    </citation>
    <scope>NUCLEOTIDE SEQUENCE [LARGE SCALE GENOMIC DNA]</scope>
    <source>
        <strain evidence="14">F231</strain>
    </source>
</reference>
<dbReference type="InterPro" id="IPR032675">
    <property type="entry name" value="LRR_dom_sf"/>
</dbReference>
<evidence type="ECO:0000313" key="14">
    <source>
        <dbReference type="EMBL" id="KAK4789922.1"/>
    </source>
</evidence>
<evidence type="ECO:0000256" key="2">
    <source>
        <dbReference type="ARBA" id="ARBA00004370"/>
    </source>
</evidence>
<dbReference type="InterPro" id="IPR051582">
    <property type="entry name" value="LRR_extensin-like_regulator"/>
</dbReference>
<name>A0AAN7M166_TRANT</name>
<evidence type="ECO:0000256" key="10">
    <source>
        <dbReference type="ARBA" id="ARBA00023316"/>
    </source>
</evidence>
<evidence type="ECO:0000256" key="12">
    <source>
        <dbReference type="SAM" id="SignalP"/>
    </source>
</evidence>
<evidence type="ECO:0000313" key="15">
    <source>
        <dbReference type="Proteomes" id="UP001346149"/>
    </source>
</evidence>
<evidence type="ECO:0000256" key="1">
    <source>
        <dbReference type="ARBA" id="ARBA00004191"/>
    </source>
</evidence>
<dbReference type="GO" id="GO:0016020">
    <property type="term" value="C:membrane"/>
    <property type="evidence" value="ECO:0007669"/>
    <property type="project" value="UniProtKB-SubCell"/>
</dbReference>
<keyword evidence="8" id="KW-0472">Membrane</keyword>
<dbReference type="InterPro" id="IPR013210">
    <property type="entry name" value="LRR_N_plant-typ"/>
</dbReference>
<keyword evidence="5" id="KW-0433">Leucine-rich repeat</keyword>
<dbReference type="Proteomes" id="UP001346149">
    <property type="component" value="Unassembled WGS sequence"/>
</dbReference>
<evidence type="ECO:0000256" key="6">
    <source>
        <dbReference type="ARBA" id="ARBA00022729"/>
    </source>
</evidence>
<accession>A0AAN7M166</accession>
<gene>
    <name evidence="14" type="ORF">SAY86_017226</name>
</gene>
<feature type="chain" id="PRO_5042913014" description="Cell wall hydroxyproline-rich glycoprotein" evidence="12">
    <location>
        <begin position="20"/>
        <end position="426"/>
    </location>
</feature>